<keyword evidence="3" id="KW-1185">Reference proteome</keyword>
<feature type="domain" description="DUF1540" evidence="1">
    <location>
        <begin position="79"/>
        <end position="117"/>
    </location>
</feature>
<gene>
    <name evidence="2" type="ORF">ACJDUG_04595</name>
</gene>
<organism evidence="2 3">
    <name type="scientific">Candidatus Clostridium stratigraminis</name>
    <dbReference type="NCBI Taxonomy" id="3381661"/>
    <lineage>
        <taxon>Bacteria</taxon>
        <taxon>Bacillati</taxon>
        <taxon>Bacillota</taxon>
        <taxon>Clostridia</taxon>
        <taxon>Eubacteriales</taxon>
        <taxon>Clostridiaceae</taxon>
        <taxon>Clostridium</taxon>
    </lineage>
</organism>
<evidence type="ECO:0000259" key="1">
    <source>
        <dbReference type="Pfam" id="PF07561"/>
    </source>
</evidence>
<proteinExistence type="predicted"/>
<dbReference type="InterPro" id="IPR011437">
    <property type="entry name" value="DUF1540"/>
</dbReference>
<comment type="caution">
    <text evidence="2">The sequence shown here is derived from an EMBL/GenBank/DDBJ whole genome shotgun (WGS) entry which is preliminary data.</text>
</comment>
<reference evidence="2 3" key="1">
    <citation type="submission" date="2024-11" db="EMBL/GenBank/DDBJ databases">
        <authorList>
            <person name="Heng Y.C."/>
            <person name="Lim A.C.H."/>
            <person name="Lee J.K.Y."/>
            <person name="Kittelmann S."/>
        </authorList>
    </citation>
    <scope>NUCLEOTIDE SEQUENCE [LARGE SCALE GENOMIC DNA]</scope>
    <source>
        <strain evidence="2 3">WILCCON 0185</strain>
    </source>
</reference>
<dbReference type="RefSeq" id="WP_406768733.1">
    <property type="nucleotide sequence ID" value="NZ_JBJHZZ010000002.1"/>
</dbReference>
<protein>
    <submittedName>
        <fullName evidence="2">DUF1540 domain-containing protein</fullName>
    </submittedName>
</protein>
<sequence length="120" mass="12835">MNGDLSCSALSCVHNMSGLCSANQIHVVGSSAHSSAQTMCNTFAEKGIKNAFTHLTNMNFGGEVKQLFTNTSIEMSPIIKCDALNCNYNDNRACSAPHVQVHGPDASSIEGTQCETFVKY</sequence>
<dbReference type="EMBL" id="JBJHZZ010000002">
    <property type="protein sequence ID" value="MFL0246257.1"/>
    <property type="molecule type" value="Genomic_DNA"/>
</dbReference>
<dbReference type="Proteomes" id="UP001623591">
    <property type="component" value="Unassembled WGS sequence"/>
</dbReference>
<evidence type="ECO:0000313" key="2">
    <source>
        <dbReference type="EMBL" id="MFL0246257.1"/>
    </source>
</evidence>
<dbReference type="Pfam" id="PF07561">
    <property type="entry name" value="DUF1540"/>
    <property type="match status" value="2"/>
</dbReference>
<accession>A0ABW8T293</accession>
<evidence type="ECO:0000313" key="3">
    <source>
        <dbReference type="Proteomes" id="UP001623591"/>
    </source>
</evidence>
<feature type="domain" description="DUF1540" evidence="1">
    <location>
        <begin position="6"/>
        <end position="43"/>
    </location>
</feature>
<name>A0ABW8T293_9CLOT</name>